<dbReference type="PANTHER" id="PTHR10434:SF64">
    <property type="entry name" value="1-ACYL-SN-GLYCEROL-3-PHOSPHATE ACYLTRANSFERASE-RELATED"/>
    <property type="match status" value="1"/>
</dbReference>
<feature type="transmembrane region" description="Helical" evidence="6">
    <location>
        <begin position="71"/>
        <end position="91"/>
    </location>
</feature>
<evidence type="ECO:0000313" key="9">
    <source>
        <dbReference type="Proteomes" id="UP000194632"/>
    </source>
</evidence>
<evidence type="ECO:0000256" key="4">
    <source>
        <dbReference type="ARBA" id="ARBA00023098"/>
    </source>
</evidence>
<keyword evidence="2" id="KW-0444">Lipid biosynthesis</keyword>
<accession>A0A243QFI2</accession>
<keyword evidence="6" id="KW-0472">Membrane</keyword>
<keyword evidence="6" id="KW-0812">Transmembrane</keyword>
<dbReference type="EMBL" id="NGFO01000006">
    <property type="protein sequence ID" value="OUC79554.1"/>
    <property type="molecule type" value="Genomic_DNA"/>
</dbReference>
<dbReference type="Proteomes" id="UP000194632">
    <property type="component" value="Unassembled WGS sequence"/>
</dbReference>
<dbReference type="InterPro" id="IPR002123">
    <property type="entry name" value="Plipid/glycerol_acylTrfase"/>
</dbReference>
<keyword evidence="9" id="KW-1185">Reference proteome</keyword>
<name>A0A243QFI2_9ACTN</name>
<feature type="domain" description="Phospholipid/glycerol acyltransferase" evidence="7">
    <location>
        <begin position="128"/>
        <end position="240"/>
    </location>
</feature>
<dbReference type="AlphaFoldDB" id="A0A243QFI2"/>
<dbReference type="GO" id="GO:0006654">
    <property type="term" value="P:phosphatidic acid biosynthetic process"/>
    <property type="evidence" value="ECO:0007669"/>
    <property type="project" value="TreeGrafter"/>
</dbReference>
<proteinExistence type="predicted"/>
<evidence type="ECO:0000256" key="1">
    <source>
        <dbReference type="ARBA" id="ARBA00005189"/>
    </source>
</evidence>
<evidence type="ECO:0000256" key="6">
    <source>
        <dbReference type="SAM" id="Phobius"/>
    </source>
</evidence>
<evidence type="ECO:0000259" key="7">
    <source>
        <dbReference type="SMART" id="SM00563"/>
    </source>
</evidence>
<dbReference type="GO" id="GO:0003841">
    <property type="term" value="F:1-acylglycerol-3-phosphate O-acyltransferase activity"/>
    <property type="evidence" value="ECO:0007669"/>
    <property type="project" value="TreeGrafter"/>
</dbReference>
<gene>
    <name evidence="8" type="ORF">CA982_06530</name>
</gene>
<organism evidence="8 9">
    <name type="scientific">Gordonia lacunae</name>
    <dbReference type="NCBI Taxonomy" id="417102"/>
    <lineage>
        <taxon>Bacteria</taxon>
        <taxon>Bacillati</taxon>
        <taxon>Actinomycetota</taxon>
        <taxon>Actinomycetes</taxon>
        <taxon>Mycobacteriales</taxon>
        <taxon>Gordoniaceae</taxon>
        <taxon>Gordonia</taxon>
    </lineage>
</organism>
<reference evidence="8 9" key="1">
    <citation type="submission" date="2017-05" db="EMBL/GenBank/DDBJ databases">
        <title>Biotechnological potential of actinobacteria isolated from South African environments.</title>
        <authorList>
            <person name="Le Roes-Hill M."/>
            <person name="Prins A."/>
            <person name="Durrell K.A."/>
        </authorList>
    </citation>
    <scope>NUCLEOTIDE SEQUENCE [LARGE SCALE GENOMIC DNA]</scope>
    <source>
        <strain evidence="8">BS2</strain>
    </source>
</reference>
<protein>
    <submittedName>
        <fullName evidence="8">1-acyl-sn-glycerol-3-phosphate acyltransferase</fullName>
    </submittedName>
</protein>
<keyword evidence="3 8" id="KW-0808">Transferase</keyword>
<keyword evidence="6" id="KW-1133">Transmembrane helix</keyword>
<evidence type="ECO:0000256" key="2">
    <source>
        <dbReference type="ARBA" id="ARBA00022516"/>
    </source>
</evidence>
<dbReference type="SMART" id="SM00563">
    <property type="entry name" value="PlsC"/>
    <property type="match status" value="1"/>
</dbReference>
<dbReference type="OrthoDB" id="5184723at2"/>
<dbReference type="PANTHER" id="PTHR10434">
    <property type="entry name" value="1-ACYL-SN-GLYCEROL-3-PHOSPHATE ACYLTRANSFERASE"/>
    <property type="match status" value="1"/>
</dbReference>
<dbReference type="RefSeq" id="WP_086534534.1">
    <property type="nucleotide sequence ID" value="NZ_NGFO01000006.1"/>
</dbReference>
<keyword evidence="5 8" id="KW-0012">Acyltransferase</keyword>
<dbReference type="STRING" id="417102.CA982_06530"/>
<evidence type="ECO:0000256" key="5">
    <source>
        <dbReference type="ARBA" id="ARBA00023315"/>
    </source>
</evidence>
<comment type="caution">
    <text evidence="8">The sequence shown here is derived from an EMBL/GenBank/DDBJ whole genome shotgun (WGS) entry which is preliminary data.</text>
</comment>
<keyword evidence="4" id="KW-0443">Lipid metabolism</keyword>
<evidence type="ECO:0000313" key="8">
    <source>
        <dbReference type="EMBL" id="OUC79554.1"/>
    </source>
</evidence>
<dbReference type="SUPFAM" id="SSF69593">
    <property type="entry name" value="Glycerol-3-phosphate (1)-acyltransferase"/>
    <property type="match status" value="1"/>
</dbReference>
<comment type="pathway">
    <text evidence="1">Lipid metabolism.</text>
</comment>
<evidence type="ECO:0000256" key="3">
    <source>
        <dbReference type="ARBA" id="ARBA00022679"/>
    </source>
</evidence>
<sequence length="314" mass="32715">MTALLVGPVALRTAGPRRVHAQCTPVRSSGGAAHPWFPISTCGESCIGATAARPLGAISDATIVAWRLCRLAAVVVWILWAVLTAAVVARLRRRPARALRAPASGALLAALGISVDVEDRRSDPARAGLVVANHISFLDVLALALVSPAHVVAKSDVVGMPVVSSLARRFGVIAVDRGTLRGLPGTVGEVAGRLHRDSSVIVFPEGTTYCGRSAGAFRPAFFQAAIDANVPVVPVKLRFVGTDGTTATAPSFIGADTPADTLRRVLRARGLAVTIVIHPPEAPGRDRRELAGRCERVVAGSPAVTESDIIRSLI</sequence>
<dbReference type="Pfam" id="PF01553">
    <property type="entry name" value="Acyltransferase"/>
    <property type="match status" value="1"/>
</dbReference>
<dbReference type="CDD" id="cd07989">
    <property type="entry name" value="LPLAT_AGPAT-like"/>
    <property type="match status" value="1"/>
</dbReference>